<name>A0A855VGE4_9ENTR</name>
<reference evidence="2 3" key="1">
    <citation type="submission" date="2018-01" db="EMBL/GenBank/DDBJ databases">
        <title>Geographic spread and resistance mechanisms of dominant carbapenem-resistant Enterobacter cloacae complex clones ST171 and ST78.</title>
        <authorList>
            <person name="Gomez-Simmonds A."/>
            <person name="Annavajhala M.K."/>
            <person name="Wang Z."/>
            <person name="Macesic N."/>
            <person name="Hu Y."/>
            <person name="Giddins M.J."/>
            <person name="O'Malley A."/>
            <person name="Toussaint N.C."/>
            <person name="Whittier S."/>
            <person name="Torres V.J."/>
            <person name="Uhlemann A.-C."/>
        </authorList>
    </citation>
    <scope>NUCLEOTIDE SEQUENCE [LARGE SCALE GENOMIC DNA]</scope>
    <source>
        <strain evidence="2 3">78</strain>
    </source>
</reference>
<protein>
    <submittedName>
        <fullName evidence="2">Uncharacterized protein</fullName>
    </submittedName>
</protein>
<evidence type="ECO:0000313" key="2">
    <source>
        <dbReference type="EMBL" id="PTX80953.1"/>
    </source>
</evidence>
<dbReference type="EMBL" id="PNXT01000004">
    <property type="protein sequence ID" value="PTX80953.1"/>
    <property type="molecule type" value="Genomic_DNA"/>
</dbReference>
<dbReference type="AlphaFoldDB" id="A0A855VGE4"/>
<comment type="caution">
    <text evidence="2">The sequence shown here is derived from an EMBL/GenBank/DDBJ whole genome shotgun (WGS) entry which is preliminary data.</text>
</comment>
<evidence type="ECO:0000256" key="1">
    <source>
        <dbReference type="SAM" id="MobiDB-lite"/>
    </source>
</evidence>
<proteinExistence type="predicted"/>
<organism evidence="2 3">
    <name type="scientific">Enterobacter hormaechei</name>
    <dbReference type="NCBI Taxonomy" id="158836"/>
    <lineage>
        <taxon>Bacteria</taxon>
        <taxon>Pseudomonadati</taxon>
        <taxon>Pseudomonadota</taxon>
        <taxon>Gammaproteobacteria</taxon>
        <taxon>Enterobacterales</taxon>
        <taxon>Enterobacteriaceae</taxon>
        <taxon>Enterobacter</taxon>
        <taxon>Enterobacter cloacae complex</taxon>
    </lineage>
</organism>
<evidence type="ECO:0000313" key="3">
    <source>
        <dbReference type="Proteomes" id="UP000244004"/>
    </source>
</evidence>
<sequence>MATQRNATQRNATQRNATQRRSVSVTNCPHNAVLQLCSDITQGRRGVAPQALPLPPVSPQG</sequence>
<feature type="region of interest" description="Disordered" evidence="1">
    <location>
        <begin position="1"/>
        <end position="26"/>
    </location>
</feature>
<dbReference type="Proteomes" id="UP000244004">
    <property type="component" value="Unassembled WGS sequence"/>
</dbReference>
<accession>A0A855VGE4</accession>
<gene>
    <name evidence="2" type="ORF">C1O12_25235</name>
</gene>